<evidence type="ECO:0000313" key="2">
    <source>
        <dbReference type="Proteomes" id="UP000824262"/>
    </source>
</evidence>
<accession>A0A9D0ZDT3</accession>
<reference evidence="1" key="2">
    <citation type="journal article" date="2021" name="PeerJ">
        <title>Extensive microbial diversity within the chicken gut microbiome revealed by metagenomics and culture.</title>
        <authorList>
            <person name="Gilroy R."/>
            <person name="Ravi A."/>
            <person name="Getino M."/>
            <person name="Pursley I."/>
            <person name="Horton D.L."/>
            <person name="Alikhan N.F."/>
            <person name="Baker D."/>
            <person name="Gharbi K."/>
            <person name="Hall N."/>
            <person name="Watson M."/>
            <person name="Adriaenssens E.M."/>
            <person name="Foster-Nyarko E."/>
            <person name="Jarju S."/>
            <person name="Secka A."/>
            <person name="Antonio M."/>
            <person name="Oren A."/>
            <person name="Chaudhuri R.R."/>
            <person name="La Ragione R."/>
            <person name="Hildebrand F."/>
            <person name="Pallen M.J."/>
        </authorList>
    </citation>
    <scope>NUCLEOTIDE SEQUENCE</scope>
    <source>
        <strain evidence="1">ChiBcolR7-354</strain>
    </source>
</reference>
<dbReference type="AlphaFoldDB" id="A0A9D0ZDT3"/>
<dbReference type="EMBL" id="DVGA01000056">
    <property type="protein sequence ID" value="HIQ78753.1"/>
    <property type="molecule type" value="Genomic_DNA"/>
</dbReference>
<organism evidence="1 2">
    <name type="scientific">Candidatus Scatomorpha intestinavium</name>
    <dbReference type="NCBI Taxonomy" id="2840922"/>
    <lineage>
        <taxon>Bacteria</taxon>
        <taxon>Bacillati</taxon>
        <taxon>Bacillota</taxon>
        <taxon>Clostridia</taxon>
        <taxon>Eubacteriales</taxon>
        <taxon>Candidatus Scatomorpha</taxon>
    </lineage>
</organism>
<sequence>MRALGAVLLAAAGLAAGLERAYALRRRAVLIAALASALELLRGEIARLAPVDEAAGRLARSGPEAARGFFTLFSAGLSALGEKEVSEIWDSAARTLPLSEAEREALAAAGRSLGRYGAEEQEAAISRSVAALSRFAEEARARAESGQRLYAGAGLALGLIAAIMLY</sequence>
<name>A0A9D0ZDT3_9FIRM</name>
<comment type="caution">
    <text evidence="1">The sequence shown here is derived from an EMBL/GenBank/DDBJ whole genome shotgun (WGS) entry which is preliminary data.</text>
</comment>
<reference evidence="1" key="1">
    <citation type="submission" date="2020-10" db="EMBL/GenBank/DDBJ databases">
        <authorList>
            <person name="Gilroy R."/>
        </authorList>
    </citation>
    <scope>NUCLEOTIDE SEQUENCE</scope>
    <source>
        <strain evidence="1">ChiBcolR7-354</strain>
    </source>
</reference>
<evidence type="ECO:0008006" key="3">
    <source>
        <dbReference type="Google" id="ProtNLM"/>
    </source>
</evidence>
<dbReference type="Proteomes" id="UP000824262">
    <property type="component" value="Unassembled WGS sequence"/>
</dbReference>
<protein>
    <recommendedName>
        <fullName evidence="3">Stage III sporulation protein AB</fullName>
    </recommendedName>
</protein>
<proteinExistence type="predicted"/>
<dbReference type="InterPro" id="IPR014198">
    <property type="entry name" value="Spore_III_AB"/>
</dbReference>
<dbReference type="Pfam" id="PF09548">
    <property type="entry name" value="Spore_III_AB"/>
    <property type="match status" value="1"/>
</dbReference>
<gene>
    <name evidence="1" type="ORF">IAB77_05780</name>
</gene>
<evidence type="ECO:0000313" key="1">
    <source>
        <dbReference type="EMBL" id="HIQ78753.1"/>
    </source>
</evidence>